<reference evidence="2 3" key="1">
    <citation type="submission" date="2019-10" db="EMBL/GenBank/DDBJ databases">
        <authorList>
            <person name="Karimi E."/>
        </authorList>
    </citation>
    <scope>NUCLEOTIDE SEQUENCE [LARGE SCALE GENOMIC DNA]</scope>
    <source>
        <strain evidence="2">Maribacter sp. 151</strain>
    </source>
</reference>
<feature type="domain" description="Methyltransferase type 11" evidence="1">
    <location>
        <begin position="43"/>
        <end position="134"/>
    </location>
</feature>
<dbReference type="AlphaFoldDB" id="A0A653W1Y0"/>
<dbReference type="Gene3D" id="3.40.50.150">
    <property type="entry name" value="Vaccinia Virus protein VP39"/>
    <property type="match status" value="1"/>
</dbReference>
<dbReference type="EMBL" id="CABWLR010000005">
    <property type="protein sequence ID" value="VXC07786.1"/>
    <property type="molecule type" value="Genomic_DNA"/>
</dbReference>
<evidence type="ECO:0000313" key="2">
    <source>
        <dbReference type="EMBL" id="VXC07786.1"/>
    </source>
</evidence>
<proteinExistence type="predicted"/>
<organism evidence="2 3">
    <name type="scientific">Maribacter litoralis</name>
    <dbReference type="NCBI Taxonomy" id="2059726"/>
    <lineage>
        <taxon>Bacteria</taxon>
        <taxon>Pseudomonadati</taxon>
        <taxon>Bacteroidota</taxon>
        <taxon>Flavobacteriia</taxon>
        <taxon>Flavobacteriales</taxon>
        <taxon>Flavobacteriaceae</taxon>
        <taxon>Maribacter</taxon>
    </lineage>
</organism>
<gene>
    <name evidence="2" type="ORF">MARI151_50542</name>
</gene>
<dbReference type="CDD" id="cd02440">
    <property type="entry name" value="AdoMet_MTases"/>
    <property type="match status" value="1"/>
</dbReference>
<dbReference type="Proteomes" id="UP000430202">
    <property type="component" value="Unassembled WGS sequence"/>
</dbReference>
<protein>
    <submittedName>
        <fullName evidence="2">Methyltransferase domain-containing protein</fullName>
    </submittedName>
</protein>
<accession>A0A653W1Y0</accession>
<keyword evidence="3" id="KW-1185">Reference proteome</keyword>
<dbReference type="Pfam" id="PF08241">
    <property type="entry name" value="Methyltransf_11"/>
    <property type="match status" value="1"/>
</dbReference>
<sequence>MTEFWENAFNNRQEMWGMTPTKSAQLATEIFKKNGIKNILIPGIGYGRNAKPFLDNGIHVSGIEISQTAIELAHKHYGERLDIFNGPVTQMPFNDKKYEGIFCHALIHLLDDQERKKLIQNCYAQLIENGYMIFTAVTKQAPEYGKGELLGKDRYEVHKGAAIFYYDKESVKKEFEAYGPLEVIEVTENQPMYLIKCKKKLKND</sequence>
<dbReference type="RefSeq" id="WP_159303698.1">
    <property type="nucleotide sequence ID" value="NZ_LR733271.1"/>
</dbReference>
<evidence type="ECO:0000259" key="1">
    <source>
        <dbReference type="Pfam" id="PF08241"/>
    </source>
</evidence>
<keyword evidence="2" id="KW-0808">Transferase</keyword>
<name>A0A653W1Y0_9FLAO</name>
<evidence type="ECO:0000313" key="3">
    <source>
        <dbReference type="Proteomes" id="UP000430202"/>
    </source>
</evidence>
<dbReference type="SUPFAM" id="SSF53335">
    <property type="entry name" value="S-adenosyl-L-methionine-dependent methyltransferases"/>
    <property type="match status" value="1"/>
</dbReference>
<dbReference type="InterPro" id="IPR013216">
    <property type="entry name" value="Methyltransf_11"/>
</dbReference>
<dbReference type="GO" id="GO:0032259">
    <property type="term" value="P:methylation"/>
    <property type="evidence" value="ECO:0007669"/>
    <property type="project" value="UniProtKB-KW"/>
</dbReference>
<dbReference type="InterPro" id="IPR029063">
    <property type="entry name" value="SAM-dependent_MTases_sf"/>
</dbReference>
<keyword evidence="2" id="KW-0489">Methyltransferase</keyword>
<dbReference type="GO" id="GO:0008757">
    <property type="term" value="F:S-adenosylmethionine-dependent methyltransferase activity"/>
    <property type="evidence" value="ECO:0007669"/>
    <property type="project" value="InterPro"/>
</dbReference>